<evidence type="ECO:0000256" key="6">
    <source>
        <dbReference type="ARBA" id="ARBA00022748"/>
    </source>
</evidence>
<dbReference type="InterPro" id="IPR003557">
    <property type="entry name" value="Cyt_c_biogenesis_CcmC"/>
</dbReference>
<evidence type="ECO:0000256" key="9">
    <source>
        <dbReference type="RuleBase" id="RU364092"/>
    </source>
</evidence>
<keyword evidence="9" id="KW-0997">Cell inner membrane</keyword>
<evidence type="ECO:0000256" key="3">
    <source>
        <dbReference type="ARBA" id="ARBA00005840"/>
    </source>
</evidence>
<proteinExistence type="inferred from homology"/>
<feature type="transmembrane region" description="Helical" evidence="9">
    <location>
        <begin position="57"/>
        <end position="85"/>
    </location>
</feature>
<organism evidence="11 12">
    <name type="scientific">Marinomonas balearica</name>
    <dbReference type="NCBI Taxonomy" id="491947"/>
    <lineage>
        <taxon>Bacteria</taxon>
        <taxon>Pseudomonadati</taxon>
        <taxon>Pseudomonadota</taxon>
        <taxon>Gammaproteobacteria</taxon>
        <taxon>Oceanospirillales</taxon>
        <taxon>Oceanospirillaceae</taxon>
        <taxon>Marinomonas</taxon>
    </lineage>
</organism>
<gene>
    <name evidence="9" type="primary">ccmC</name>
    <name evidence="11" type="ORF">DFP79_1963</name>
</gene>
<feature type="transmembrane region" description="Helical" evidence="9">
    <location>
        <begin position="202"/>
        <end position="225"/>
    </location>
</feature>
<feature type="transmembrane region" description="Helical" evidence="9">
    <location>
        <begin position="128"/>
        <end position="147"/>
    </location>
</feature>
<feature type="domain" description="Cytochrome c assembly protein" evidence="10">
    <location>
        <begin position="34"/>
        <end position="185"/>
    </location>
</feature>
<dbReference type="GO" id="GO:0020037">
    <property type="term" value="F:heme binding"/>
    <property type="evidence" value="ECO:0007669"/>
    <property type="project" value="InterPro"/>
</dbReference>
<evidence type="ECO:0000256" key="8">
    <source>
        <dbReference type="ARBA" id="ARBA00023136"/>
    </source>
</evidence>
<evidence type="ECO:0000256" key="2">
    <source>
        <dbReference type="ARBA" id="ARBA00004141"/>
    </source>
</evidence>
<dbReference type="AlphaFoldDB" id="A0A4V3CGM4"/>
<reference evidence="11 12" key="1">
    <citation type="submission" date="2019-03" db="EMBL/GenBank/DDBJ databases">
        <title>Genomic Encyclopedia of Type Strains, Phase III (KMG-III): the genomes of soil and plant-associated and newly described type strains.</title>
        <authorList>
            <person name="Whitman W."/>
        </authorList>
    </citation>
    <scope>NUCLEOTIDE SEQUENCE [LARGE SCALE GENOMIC DNA]</scope>
    <source>
        <strain evidence="11 12">CECT 7378</strain>
    </source>
</reference>
<name>A0A4V3CGM4_9GAMM</name>
<dbReference type="GO" id="GO:0005886">
    <property type="term" value="C:plasma membrane"/>
    <property type="evidence" value="ECO:0007669"/>
    <property type="project" value="UniProtKB-SubCell"/>
</dbReference>
<accession>A0A4V3CGM4</accession>
<dbReference type="PANTHER" id="PTHR30071">
    <property type="entry name" value="HEME EXPORTER PROTEIN C"/>
    <property type="match status" value="1"/>
</dbReference>
<evidence type="ECO:0000256" key="4">
    <source>
        <dbReference type="ARBA" id="ARBA00016463"/>
    </source>
</evidence>
<comment type="subcellular location">
    <subcellularLocation>
        <location evidence="9">Cell inner membrane</location>
    </subcellularLocation>
    <subcellularLocation>
        <location evidence="2">Membrane</location>
        <topology evidence="2">Multi-pass membrane protein</topology>
    </subcellularLocation>
</comment>
<sequence length="247" mass="28204">MNWSWFHTLGSPKKFYYLSLKWERFLLSFGALFLGSGLVWGLGFAPEDYLQGNSFRIIYIHVPAAVIAQSFYVAMGVAAFVQIVWRMKLAPIALRGFATVGALMAALALITGAIWGKPTWGTWWQWDARITSVLILLIMYLGIIAIHNTYLERQLSDRLSAVIALVGLINLPIIKYSVDWWNTLHQPATFTLTEQPKMPSEMWLPLLLSFIGLYIVALAIVFIRMQTHILEREKKTRWVRDEVNDGV</sequence>
<feature type="transmembrane region" description="Helical" evidence="9">
    <location>
        <begin position="159"/>
        <end position="178"/>
    </location>
</feature>
<dbReference type="Pfam" id="PF01578">
    <property type="entry name" value="Cytochrom_C_asm"/>
    <property type="match status" value="1"/>
</dbReference>
<dbReference type="InterPro" id="IPR045062">
    <property type="entry name" value="Cyt_c_biogenesis_CcsA/CcmC"/>
</dbReference>
<evidence type="ECO:0000256" key="1">
    <source>
        <dbReference type="ARBA" id="ARBA00002442"/>
    </source>
</evidence>
<dbReference type="NCBIfam" id="TIGR01191">
    <property type="entry name" value="ccmC"/>
    <property type="match status" value="1"/>
</dbReference>
<dbReference type="OrthoDB" id="9778550at2"/>
<keyword evidence="5 9" id="KW-0812">Transmembrane</keyword>
<dbReference type="GO" id="GO:0015232">
    <property type="term" value="F:heme transmembrane transporter activity"/>
    <property type="evidence" value="ECO:0007669"/>
    <property type="project" value="InterPro"/>
</dbReference>
<comment type="similarity">
    <text evidence="3 9">Belongs to the CcmC/CycZ/HelC family.</text>
</comment>
<comment type="function">
    <text evidence="1 9">Required for the export of heme to the periplasm for the biogenesis of c-type cytochromes.</text>
</comment>
<dbReference type="EMBL" id="SNXC01000011">
    <property type="protein sequence ID" value="TDO98322.1"/>
    <property type="molecule type" value="Genomic_DNA"/>
</dbReference>
<evidence type="ECO:0000313" key="11">
    <source>
        <dbReference type="EMBL" id="TDO98322.1"/>
    </source>
</evidence>
<keyword evidence="9" id="KW-0813">Transport</keyword>
<evidence type="ECO:0000259" key="10">
    <source>
        <dbReference type="Pfam" id="PF01578"/>
    </source>
</evidence>
<keyword evidence="9" id="KW-1003">Cell membrane</keyword>
<dbReference type="Proteomes" id="UP000294656">
    <property type="component" value="Unassembled WGS sequence"/>
</dbReference>
<dbReference type="InterPro" id="IPR002541">
    <property type="entry name" value="Cyt_c_assembly"/>
</dbReference>
<keyword evidence="12" id="KW-1185">Reference proteome</keyword>
<comment type="caution">
    <text evidence="9">Lacks conserved residue(s) required for the propagation of feature annotation.</text>
</comment>
<protein>
    <recommendedName>
        <fullName evidence="4 9">Heme exporter protein C</fullName>
    </recommendedName>
    <alternativeName>
        <fullName evidence="9">Cytochrome c-type biogenesis protein</fullName>
    </alternativeName>
</protein>
<dbReference type="PANTHER" id="PTHR30071:SF1">
    <property type="entry name" value="CYTOCHROME B_B6 PROTEIN-RELATED"/>
    <property type="match status" value="1"/>
</dbReference>
<keyword evidence="8 9" id="KW-0472">Membrane</keyword>
<dbReference type="GO" id="GO:0017004">
    <property type="term" value="P:cytochrome complex assembly"/>
    <property type="evidence" value="ECO:0007669"/>
    <property type="project" value="UniProtKB-KW"/>
</dbReference>
<feature type="transmembrane region" description="Helical" evidence="9">
    <location>
        <begin position="97"/>
        <end position="116"/>
    </location>
</feature>
<dbReference type="PRINTS" id="PR01386">
    <property type="entry name" value="CCMCBIOGNSIS"/>
</dbReference>
<comment type="caution">
    <text evidence="11">The sequence shown here is derived from an EMBL/GenBank/DDBJ whole genome shotgun (WGS) entry which is preliminary data.</text>
</comment>
<evidence type="ECO:0000256" key="5">
    <source>
        <dbReference type="ARBA" id="ARBA00022692"/>
    </source>
</evidence>
<evidence type="ECO:0000313" key="12">
    <source>
        <dbReference type="Proteomes" id="UP000294656"/>
    </source>
</evidence>
<keyword evidence="7 9" id="KW-1133">Transmembrane helix</keyword>
<evidence type="ECO:0000256" key="7">
    <source>
        <dbReference type="ARBA" id="ARBA00022989"/>
    </source>
</evidence>
<keyword evidence="6 9" id="KW-0201">Cytochrome c-type biogenesis</keyword>